<reference evidence="9 10" key="1">
    <citation type="submission" date="2014-11" db="EMBL/GenBank/DDBJ databases">
        <title>Genetic blueprint of the zoonotic pathogen Toxocara canis.</title>
        <authorList>
            <person name="Zhu X.-Q."/>
            <person name="Korhonen P.K."/>
            <person name="Cai H."/>
            <person name="Young N.D."/>
            <person name="Nejsum P."/>
            <person name="von Samson-Himmelstjerna G."/>
            <person name="Boag P.R."/>
            <person name="Tan P."/>
            <person name="Li Q."/>
            <person name="Min J."/>
            <person name="Yang Y."/>
            <person name="Wang X."/>
            <person name="Fang X."/>
            <person name="Hall R.S."/>
            <person name="Hofmann A."/>
            <person name="Sternberg P.W."/>
            <person name="Jex A.R."/>
            <person name="Gasser R.B."/>
        </authorList>
    </citation>
    <scope>NUCLEOTIDE SEQUENCE [LARGE SCALE GENOMIC DNA]</scope>
    <source>
        <strain evidence="9">PN_DK_2014</strain>
    </source>
</reference>
<evidence type="ECO:0000313" key="10">
    <source>
        <dbReference type="Proteomes" id="UP000031036"/>
    </source>
</evidence>
<comment type="similarity">
    <text evidence="2">Belongs to the histidine acid phosphatase family.</text>
</comment>
<evidence type="ECO:0000256" key="2">
    <source>
        <dbReference type="ARBA" id="ARBA00005375"/>
    </source>
</evidence>
<gene>
    <name evidence="9" type="primary">acp2</name>
    <name evidence="9" type="ORF">Tcan_07481</name>
</gene>
<dbReference type="CDD" id="cd07061">
    <property type="entry name" value="HP_HAP_like"/>
    <property type="match status" value="2"/>
</dbReference>
<evidence type="ECO:0000256" key="8">
    <source>
        <dbReference type="SAM" id="SignalP"/>
    </source>
</evidence>
<dbReference type="AlphaFoldDB" id="A0A0B2VUH2"/>
<keyword evidence="6" id="KW-1015">Disulfide bond</keyword>
<dbReference type="Proteomes" id="UP000031036">
    <property type="component" value="Unassembled WGS sequence"/>
</dbReference>
<evidence type="ECO:0000256" key="5">
    <source>
        <dbReference type="ARBA" id="ARBA00022801"/>
    </source>
</evidence>
<keyword evidence="7" id="KW-0325">Glycoprotein</keyword>
<dbReference type="PANTHER" id="PTHR11567">
    <property type="entry name" value="ACID PHOSPHATASE-RELATED"/>
    <property type="match status" value="1"/>
</dbReference>
<evidence type="ECO:0000256" key="3">
    <source>
        <dbReference type="ARBA" id="ARBA00012646"/>
    </source>
</evidence>
<keyword evidence="5" id="KW-0378">Hydrolase</keyword>
<keyword evidence="4 8" id="KW-0732">Signal</keyword>
<dbReference type="GO" id="GO:0003993">
    <property type="term" value="F:acid phosphatase activity"/>
    <property type="evidence" value="ECO:0007669"/>
    <property type="project" value="UniProtKB-EC"/>
</dbReference>
<comment type="caution">
    <text evidence="9">The sequence shown here is derived from an EMBL/GenBank/DDBJ whole genome shotgun (WGS) entry which is preliminary data.</text>
</comment>
<sequence>MVFVLVLFSLLLCFTAFAQNQLLLVHVVWQDGDHVPTRICKNDKNTWSGQLGQLTAKGMQQHRILGAFLFKKYGIDSSFFNETYTPSQIYVRSADFNRTITSATSNMVGMYYNRNGDIPGLDYPAENGWPNGYVPIPIHMIQQSVDHLLNPDSECPRHQYLMNVLRRSNEFKLLDQQKQIYVRSADFNRTITSATSNMVGMYYNRNGDIPGLDYPAENGWPNGYVPIPIHMIQQSVDHLLNPDSECPRHQYLMNVLRRSNEFKLLDQQEQSFLTNVSAVCGDSISLLDTTFVASSYRREQLHGKKPIFTQDEYNRLDSIESLVVDYINGRRVSNTDGINLSVELPKVRAGTLLWEIINRMDSKAMCLDRGDTAEGECKYLNNLRYYAYSVTEDMLDALFVTLGVQLSLRDKRNSDASALAFELWKTLQGTYQIKVFHVGNSAINITMLSSQISGHEDLKPSAEYCPLQIFKERSMPYYPGNIEQLCNQVPADWKPTNSAQLATQAMRRHATVRRSKAARQLVFLQAVWRHGDRNPKGICPNDNNTESTWRKGFGQLTPLGMEQHRLLGSVIYDEYVSKYKFLSPAYNAAEMYIRSTDINRTVTSAMANFIGMYYNRSNGENDFPNEAGWPYGFIPAPIHTVDDATDYIGDPHVDCPRKTDLVDLTMQMPEVIDFKKQNEDFLQNMSTICGKRLDVMGVSMPTDTWFVEKEHNRDRIFTEEQYKRLDHINFFADNVYVGLLNTSEYDGYNLRVELATLSGGCILWDIIDHMNQKRGSTLNALLAALEAKSVHPNGELPFASAIIFELWRNENGNFEVVVRLRDESLGVTLKTITRSVGGCEVSDACSWETFKKRSQPFNPGDIKQLCNKRAYPSTTIPQPVSTTTGLPTTSSTTRVLPSPLIGENFFSFESPIRR</sequence>
<dbReference type="Pfam" id="PF00328">
    <property type="entry name" value="His_Phos_2"/>
    <property type="match status" value="3"/>
</dbReference>
<dbReference type="InterPro" id="IPR000560">
    <property type="entry name" value="His_Pase_clade-2"/>
</dbReference>
<evidence type="ECO:0000256" key="4">
    <source>
        <dbReference type="ARBA" id="ARBA00022729"/>
    </source>
</evidence>
<dbReference type="PANTHER" id="PTHR11567:SF211">
    <property type="entry name" value="PROSTATIC ACID PHOSPHATASE"/>
    <property type="match status" value="1"/>
</dbReference>
<name>A0A0B2VUH2_TOXCA</name>
<dbReference type="STRING" id="6265.A0A0B2VUH2"/>
<dbReference type="SUPFAM" id="SSF53254">
    <property type="entry name" value="Phosphoglycerate mutase-like"/>
    <property type="match status" value="3"/>
</dbReference>
<accession>A0A0B2VUH2</accession>
<dbReference type="InterPro" id="IPR029033">
    <property type="entry name" value="His_PPase_superfam"/>
</dbReference>
<dbReference type="InterPro" id="IPR033379">
    <property type="entry name" value="Acid_Pase_AS"/>
</dbReference>
<comment type="catalytic activity">
    <reaction evidence="1">
        <text>a phosphate monoester + H2O = an alcohol + phosphate</text>
        <dbReference type="Rhea" id="RHEA:15017"/>
        <dbReference type="ChEBI" id="CHEBI:15377"/>
        <dbReference type="ChEBI" id="CHEBI:30879"/>
        <dbReference type="ChEBI" id="CHEBI:43474"/>
        <dbReference type="ChEBI" id="CHEBI:67140"/>
        <dbReference type="EC" id="3.1.3.2"/>
    </reaction>
</comment>
<organism evidence="9 10">
    <name type="scientific">Toxocara canis</name>
    <name type="common">Canine roundworm</name>
    <dbReference type="NCBI Taxonomy" id="6265"/>
    <lineage>
        <taxon>Eukaryota</taxon>
        <taxon>Metazoa</taxon>
        <taxon>Ecdysozoa</taxon>
        <taxon>Nematoda</taxon>
        <taxon>Chromadorea</taxon>
        <taxon>Rhabditida</taxon>
        <taxon>Spirurina</taxon>
        <taxon>Ascaridomorpha</taxon>
        <taxon>Ascaridoidea</taxon>
        <taxon>Toxocaridae</taxon>
        <taxon>Toxocara</taxon>
    </lineage>
</organism>
<dbReference type="OrthoDB" id="10257284at2759"/>
<dbReference type="EC" id="3.1.3.2" evidence="3"/>
<protein>
    <recommendedName>
        <fullName evidence="3">acid phosphatase</fullName>
        <ecNumber evidence="3">3.1.3.2</ecNumber>
    </recommendedName>
</protein>
<evidence type="ECO:0000256" key="1">
    <source>
        <dbReference type="ARBA" id="ARBA00000032"/>
    </source>
</evidence>
<dbReference type="PROSITE" id="PS00616">
    <property type="entry name" value="HIS_ACID_PHOSPHAT_1"/>
    <property type="match status" value="1"/>
</dbReference>
<dbReference type="EMBL" id="JPKZ01000812">
    <property type="protein sequence ID" value="KHN85303.1"/>
    <property type="molecule type" value="Genomic_DNA"/>
</dbReference>
<evidence type="ECO:0000256" key="6">
    <source>
        <dbReference type="ARBA" id="ARBA00023157"/>
    </source>
</evidence>
<proteinExistence type="inferred from homology"/>
<dbReference type="InterPro" id="IPR050645">
    <property type="entry name" value="Histidine_acid_phosphatase"/>
</dbReference>
<evidence type="ECO:0000256" key="7">
    <source>
        <dbReference type="ARBA" id="ARBA00023180"/>
    </source>
</evidence>
<feature type="signal peptide" evidence="8">
    <location>
        <begin position="1"/>
        <end position="18"/>
    </location>
</feature>
<dbReference type="Gene3D" id="3.40.50.1240">
    <property type="entry name" value="Phosphoglycerate mutase-like"/>
    <property type="match status" value="3"/>
</dbReference>
<evidence type="ECO:0000313" key="9">
    <source>
        <dbReference type="EMBL" id="KHN85303.1"/>
    </source>
</evidence>
<feature type="chain" id="PRO_5002078621" description="acid phosphatase" evidence="8">
    <location>
        <begin position="19"/>
        <end position="914"/>
    </location>
</feature>
<keyword evidence="10" id="KW-1185">Reference proteome</keyword>